<proteinExistence type="predicted"/>
<feature type="signal peptide" evidence="1">
    <location>
        <begin position="1"/>
        <end position="19"/>
    </location>
</feature>
<dbReference type="InterPro" id="IPR036179">
    <property type="entry name" value="Ig-like_dom_sf"/>
</dbReference>
<evidence type="ECO:0000313" key="4">
    <source>
        <dbReference type="Proteomes" id="UP001458880"/>
    </source>
</evidence>
<comment type="caution">
    <text evidence="3">The sequence shown here is derived from an EMBL/GenBank/DDBJ whole genome shotgun (WGS) entry which is preliminary data.</text>
</comment>
<feature type="chain" id="PRO_5043754951" description="Ig-like domain-containing protein" evidence="1">
    <location>
        <begin position="20"/>
        <end position="303"/>
    </location>
</feature>
<dbReference type="AlphaFoldDB" id="A0AAW1K3N0"/>
<dbReference type="PANTHER" id="PTHR21261">
    <property type="entry name" value="BEAT PROTEIN"/>
    <property type="match status" value="1"/>
</dbReference>
<dbReference type="SMART" id="SM00409">
    <property type="entry name" value="IG"/>
    <property type="match status" value="1"/>
</dbReference>
<reference evidence="3 4" key="1">
    <citation type="journal article" date="2024" name="BMC Genomics">
        <title>De novo assembly and annotation of Popillia japonica's genome with initial clues to its potential as an invasive pest.</title>
        <authorList>
            <person name="Cucini C."/>
            <person name="Boschi S."/>
            <person name="Funari R."/>
            <person name="Cardaioli E."/>
            <person name="Iannotti N."/>
            <person name="Marturano G."/>
            <person name="Paoli F."/>
            <person name="Bruttini M."/>
            <person name="Carapelli A."/>
            <person name="Frati F."/>
            <person name="Nardi F."/>
        </authorList>
    </citation>
    <scope>NUCLEOTIDE SEQUENCE [LARGE SCALE GENOMIC DNA]</scope>
    <source>
        <strain evidence="3">DMR45628</strain>
    </source>
</reference>
<dbReference type="InterPro" id="IPR003599">
    <property type="entry name" value="Ig_sub"/>
</dbReference>
<organism evidence="3 4">
    <name type="scientific">Popillia japonica</name>
    <name type="common">Japanese beetle</name>
    <dbReference type="NCBI Taxonomy" id="7064"/>
    <lineage>
        <taxon>Eukaryota</taxon>
        <taxon>Metazoa</taxon>
        <taxon>Ecdysozoa</taxon>
        <taxon>Arthropoda</taxon>
        <taxon>Hexapoda</taxon>
        <taxon>Insecta</taxon>
        <taxon>Pterygota</taxon>
        <taxon>Neoptera</taxon>
        <taxon>Endopterygota</taxon>
        <taxon>Coleoptera</taxon>
        <taxon>Polyphaga</taxon>
        <taxon>Scarabaeiformia</taxon>
        <taxon>Scarabaeidae</taxon>
        <taxon>Rutelinae</taxon>
        <taxon>Popillia</taxon>
    </lineage>
</organism>
<keyword evidence="4" id="KW-1185">Reference proteome</keyword>
<dbReference type="InterPro" id="IPR013783">
    <property type="entry name" value="Ig-like_fold"/>
</dbReference>
<gene>
    <name evidence="3" type="ORF">QE152_g24992</name>
</gene>
<evidence type="ECO:0000313" key="3">
    <source>
        <dbReference type="EMBL" id="KAK9712227.1"/>
    </source>
</evidence>
<dbReference type="Gene3D" id="2.60.40.10">
    <property type="entry name" value="Immunoglobulins"/>
    <property type="match status" value="1"/>
</dbReference>
<feature type="domain" description="Ig-like" evidence="2">
    <location>
        <begin position="20"/>
        <end position="131"/>
    </location>
</feature>
<dbReference type="PROSITE" id="PS50835">
    <property type="entry name" value="IG_LIKE"/>
    <property type="match status" value="1"/>
</dbReference>
<dbReference type="Proteomes" id="UP001458880">
    <property type="component" value="Unassembled WGS sequence"/>
</dbReference>
<sequence>MDRLRILTFVTICCSVVSSIKINDLVVPSQLQHGTANDVTLDCKYQIENKNDRNGLVVKWFFQQNNLIYQWFPGKVPEVTPLWKQNVDLNHKISNDPLTKYRALKIINISTDMSGEYTCKVSSYEDEASLTKMMVVYEPPKIFTFEHFENQSTLLCGAYNMFPRPIMEIYPINVNITNLDDNDNEDDDDNLKRYLTTNYINDVEEAHGWYNVTKSFRYYPEEIIGSVEFVCELTIPNTSWVRKLTAVVTLEGETTSTTGVYDSDTTLAATTLQSVVPPENSSVVRNVNAALLASALVVLTLYL</sequence>
<dbReference type="EMBL" id="JASPKY010000266">
    <property type="protein sequence ID" value="KAK9712227.1"/>
    <property type="molecule type" value="Genomic_DNA"/>
</dbReference>
<dbReference type="SUPFAM" id="SSF48726">
    <property type="entry name" value="Immunoglobulin"/>
    <property type="match status" value="1"/>
</dbReference>
<keyword evidence="1" id="KW-0732">Signal</keyword>
<dbReference type="InterPro" id="IPR007110">
    <property type="entry name" value="Ig-like_dom"/>
</dbReference>
<evidence type="ECO:0000259" key="2">
    <source>
        <dbReference type="PROSITE" id="PS50835"/>
    </source>
</evidence>
<accession>A0AAW1K3N0</accession>
<dbReference type="PANTHER" id="PTHR21261:SF2">
    <property type="entry name" value="GH04238P-RELATED"/>
    <property type="match status" value="1"/>
</dbReference>
<name>A0AAW1K3N0_POPJA</name>
<evidence type="ECO:0000256" key="1">
    <source>
        <dbReference type="SAM" id="SignalP"/>
    </source>
</evidence>
<protein>
    <recommendedName>
        <fullName evidence="2">Ig-like domain-containing protein</fullName>
    </recommendedName>
</protein>